<keyword evidence="5" id="KW-1185">Reference proteome</keyword>
<evidence type="ECO:0000256" key="1">
    <source>
        <dbReference type="SAM" id="Coils"/>
    </source>
</evidence>
<dbReference type="Pfam" id="PF04782">
    <property type="entry name" value="DUF632"/>
    <property type="match status" value="1"/>
</dbReference>
<organism evidence="4 5">
    <name type="scientific">Vanilla planifolia</name>
    <name type="common">Vanilla</name>
    <dbReference type="NCBI Taxonomy" id="51239"/>
    <lineage>
        <taxon>Eukaryota</taxon>
        <taxon>Viridiplantae</taxon>
        <taxon>Streptophyta</taxon>
        <taxon>Embryophyta</taxon>
        <taxon>Tracheophyta</taxon>
        <taxon>Spermatophyta</taxon>
        <taxon>Magnoliopsida</taxon>
        <taxon>Liliopsida</taxon>
        <taxon>Asparagales</taxon>
        <taxon>Orchidaceae</taxon>
        <taxon>Vanilloideae</taxon>
        <taxon>Vanilleae</taxon>
        <taxon>Vanilla</taxon>
    </lineage>
</organism>
<keyword evidence="1" id="KW-0175">Coiled coil</keyword>
<dbReference type="PANTHER" id="PTHR21450:SF23">
    <property type="entry name" value="PROTEIN ALTERED PHOSPHATE STARVATION RESPONSE 1"/>
    <property type="match status" value="1"/>
</dbReference>
<evidence type="ECO:0000259" key="3">
    <source>
        <dbReference type="Pfam" id="PF04783"/>
    </source>
</evidence>
<comment type="caution">
    <text evidence="4">The sequence shown here is derived from an EMBL/GenBank/DDBJ whole genome shotgun (WGS) entry which is preliminary data.</text>
</comment>
<feature type="coiled-coil region" evidence="1">
    <location>
        <begin position="497"/>
        <end position="565"/>
    </location>
</feature>
<dbReference type="OrthoDB" id="4062651at2759"/>
<evidence type="ECO:0000259" key="2">
    <source>
        <dbReference type="Pfam" id="PF04782"/>
    </source>
</evidence>
<name>A0A835RTD3_VANPL</name>
<accession>A0A835RTD3</accession>
<feature type="domain" description="DUF632" evidence="2">
    <location>
        <begin position="184"/>
        <end position="484"/>
    </location>
</feature>
<dbReference type="Proteomes" id="UP000636800">
    <property type="component" value="Chromosome 2"/>
</dbReference>
<dbReference type="Pfam" id="PF04783">
    <property type="entry name" value="DUF630"/>
    <property type="match status" value="1"/>
</dbReference>
<sequence>MGCCHSSLESEEVVSRYRARQRYLRQLSEGRQAFAAAHSLYLHFLRSTGAALLQFADEESRLQLLPSSPPAIPPHTRVPLPFPPPPLTPHMNPCSDKWNLSFTASPILPPPPPPPPSSTTWDFWNPFAPPSSNSLAEEWESATTISEITTSPATTPLPSIVNRYSKDSTIEVAVVSVPRVKKDLPEIFKELDEYFLKASMAGSTVSVILEAPGYGSSFIHGVSGKKSNYCKSFNPLLWSWSSNPKASSFSSFRNYKVESNKTSHSCTVEKLYAWEKKLYIEVKSCEKAKEEKDRRLSLLRRQEAKGIDYFKIQKNKREIERLESKLVVSCQAIEATSSEIVRLRDSELFPQLLELVNGLVSMWSVMYECHHFQTQIIRQLEHIKRPSSTVPTSSLLRQATQQLEDEVGYWYSAFCNLLKSQRDYVHAVAGWLRLSLFHCEHTKLERTRPNSEIYNLCEEWQLALDKLPHKVASDGIKSLLTMIHAVVVQQTDEQRQQKRLNDTSKQLKRRSKELRSLQCRYGPYSAEGTGDSAGRAPVMEKKAEVDALRKRVEEEKNKYEKSSGSTRVMTMNNLQTGFPSVFEAMAGFFLCVHASIWFSLWASKELRPCPGLQ</sequence>
<gene>
    <name evidence="4" type="ORF">HPP92_004935</name>
</gene>
<dbReference type="SUPFAM" id="SSF101447">
    <property type="entry name" value="Formin homology 2 domain (FH2 domain)"/>
    <property type="match status" value="1"/>
</dbReference>
<feature type="domain" description="DUF630" evidence="3">
    <location>
        <begin position="1"/>
        <end position="59"/>
    </location>
</feature>
<protein>
    <submittedName>
        <fullName evidence="4">Uncharacterized protein</fullName>
    </submittedName>
</protein>
<dbReference type="EMBL" id="JADCNL010000002">
    <property type="protein sequence ID" value="KAG0491537.1"/>
    <property type="molecule type" value="Genomic_DNA"/>
</dbReference>
<dbReference type="PANTHER" id="PTHR21450">
    <property type="entry name" value="PROTEIN ALTERED PHOSPHATE STARVATION RESPONSE 1"/>
    <property type="match status" value="1"/>
</dbReference>
<proteinExistence type="predicted"/>
<evidence type="ECO:0000313" key="4">
    <source>
        <dbReference type="EMBL" id="KAG0491537.1"/>
    </source>
</evidence>
<evidence type="ECO:0000313" key="5">
    <source>
        <dbReference type="Proteomes" id="UP000636800"/>
    </source>
</evidence>
<dbReference type="AlphaFoldDB" id="A0A835RTD3"/>
<reference evidence="4 5" key="1">
    <citation type="journal article" date="2020" name="Nat. Food">
        <title>A phased Vanilla planifolia genome enables genetic improvement of flavour and production.</title>
        <authorList>
            <person name="Hasing T."/>
            <person name="Tang H."/>
            <person name="Brym M."/>
            <person name="Khazi F."/>
            <person name="Huang T."/>
            <person name="Chambers A.H."/>
        </authorList>
    </citation>
    <scope>NUCLEOTIDE SEQUENCE [LARGE SCALE GENOMIC DNA]</scope>
    <source>
        <tissue evidence="4">Leaf</tissue>
    </source>
</reference>
<dbReference type="InterPro" id="IPR006867">
    <property type="entry name" value="DUF632"/>
</dbReference>
<dbReference type="InterPro" id="IPR006868">
    <property type="entry name" value="DUF630"/>
</dbReference>